<keyword evidence="4" id="KW-0539">Nucleus</keyword>
<dbReference type="Pfam" id="PF09420">
    <property type="entry name" value="Nop16"/>
    <property type="match status" value="1"/>
</dbReference>
<feature type="region of interest" description="Disordered" evidence="5">
    <location>
        <begin position="1"/>
        <end position="25"/>
    </location>
</feature>
<name>A0A7S4GLX0_9EUGL</name>
<dbReference type="PANTHER" id="PTHR13243:SF1">
    <property type="entry name" value="NUCLEOLAR PROTEIN 16"/>
    <property type="match status" value="1"/>
</dbReference>
<gene>
    <name evidence="6" type="ORF">EGYM00163_LOCUS51513</name>
</gene>
<comment type="similarity">
    <text evidence="2">Belongs to the NOP16 family.</text>
</comment>
<dbReference type="PANTHER" id="PTHR13243">
    <property type="entry name" value="HSPC111 PROTEIN-RELATED"/>
    <property type="match status" value="1"/>
</dbReference>
<dbReference type="EMBL" id="HBJA01149715">
    <property type="protein sequence ID" value="CAE0840879.1"/>
    <property type="molecule type" value="Transcribed_RNA"/>
</dbReference>
<evidence type="ECO:0000256" key="4">
    <source>
        <dbReference type="ARBA" id="ARBA00023242"/>
    </source>
</evidence>
<dbReference type="GO" id="GO:0042273">
    <property type="term" value="P:ribosomal large subunit biogenesis"/>
    <property type="evidence" value="ECO:0007669"/>
    <property type="project" value="TreeGrafter"/>
</dbReference>
<sequence length="181" mass="20641">MPGNSVRGRKTRKNKSINALGKQKVDTKVKTADRLTNKFLLNSEGGRKGKKHSLREKYARLGLSLESNSKLSKDAKYLKKLDEDDLDELPDPGKERPRLNLKLLGPSEQYFIQTMMNRYGTDYKAMSRDRRNVFQRTPAELKKKVAAYIRLKSGTQKWKDIDLNAPTPEEIAGVGESGDEW</sequence>
<dbReference type="GO" id="GO:0005730">
    <property type="term" value="C:nucleolus"/>
    <property type="evidence" value="ECO:0007669"/>
    <property type="project" value="UniProtKB-SubCell"/>
</dbReference>
<evidence type="ECO:0000256" key="2">
    <source>
        <dbReference type="ARBA" id="ARBA00008479"/>
    </source>
</evidence>
<evidence type="ECO:0000256" key="1">
    <source>
        <dbReference type="ARBA" id="ARBA00004604"/>
    </source>
</evidence>
<comment type="subcellular location">
    <subcellularLocation>
        <location evidence="1">Nucleus</location>
        <location evidence="1">Nucleolus</location>
    </subcellularLocation>
</comment>
<proteinExistence type="inferred from homology"/>
<evidence type="ECO:0000256" key="3">
    <source>
        <dbReference type="ARBA" id="ARBA00015522"/>
    </source>
</evidence>
<reference evidence="6" key="1">
    <citation type="submission" date="2021-01" db="EMBL/GenBank/DDBJ databases">
        <authorList>
            <person name="Corre E."/>
            <person name="Pelletier E."/>
            <person name="Niang G."/>
            <person name="Scheremetjew M."/>
            <person name="Finn R."/>
            <person name="Kale V."/>
            <person name="Holt S."/>
            <person name="Cochrane G."/>
            <person name="Meng A."/>
            <person name="Brown T."/>
            <person name="Cohen L."/>
        </authorList>
    </citation>
    <scope>NUCLEOTIDE SEQUENCE</scope>
    <source>
        <strain evidence="6">CCMP1594</strain>
    </source>
</reference>
<evidence type="ECO:0000256" key="5">
    <source>
        <dbReference type="SAM" id="MobiDB-lite"/>
    </source>
</evidence>
<feature type="region of interest" description="Disordered" evidence="5">
    <location>
        <begin position="160"/>
        <end position="181"/>
    </location>
</feature>
<evidence type="ECO:0000313" key="6">
    <source>
        <dbReference type="EMBL" id="CAE0840879.1"/>
    </source>
</evidence>
<dbReference type="AlphaFoldDB" id="A0A7S4GLX0"/>
<accession>A0A7S4GLX0</accession>
<protein>
    <recommendedName>
        <fullName evidence="3">Nucleolar protein 16</fullName>
    </recommendedName>
</protein>
<dbReference type="InterPro" id="IPR019002">
    <property type="entry name" value="Ribosome_biogenesis_Nop16"/>
</dbReference>
<organism evidence="6">
    <name type="scientific">Eutreptiella gymnastica</name>
    <dbReference type="NCBI Taxonomy" id="73025"/>
    <lineage>
        <taxon>Eukaryota</taxon>
        <taxon>Discoba</taxon>
        <taxon>Euglenozoa</taxon>
        <taxon>Euglenida</taxon>
        <taxon>Spirocuta</taxon>
        <taxon>Euglenophyceae</taxon>
        <taxon>Eutreptiales</taxon>
        <taxon>Eutreptiaceae</taxon>
        <taxon>Eutreptiella</taxon>
    </lineage>
</organism>